<dbReference type="Proteomes" id="UP000641429">
    <property type="component" value="Unassembled WGS sequence"/>
</dbReference>
<protein>
    <submittedName>
        <fullName evidence="3">Amidohydrolase</fullName>
    </submittedName>
</protein>
<dbReference type="Gene3D" id="3.20.20.140">
    <property type="entry name" value="Metal-dependent hydrolases"/>
    <property type="match status" value="1"/>
</dbReference>
<dbReference type="PANTHER" id="PTHR21240">
    <property type="entry name" value="2-AMINO-3-CARBOXYLMUCONATE-6-SEMIALDEHYDE DECARBOXYLASE"/>
    <property type="match status" value="1"/>
</dbReference>
<evidence type="ECO:0000259" key="2">
    <source>
        <dbReference type="Pfam" id="PF04909"/>
    </source>
</evidence>
<dbReference type="PANTHER" id="PTHR21240:SF30">
    <property type="entry name" value="AMIDOHYDROLASE-RELATED DOMAIN-CONTAINING PROTEIN-RELATED"/>
    <property type="match status" value="1"/>
</dbReference>
<dbReference type="GO" id="GO:0016787">
    <property type="term" value="F:hydrolase activity"/>
    <property type="evidence" value="ECO:0007669"/>
    <property type="project" value="UniProtKB-KW"/>
</dbReference>
<dbReference type="GO" id="GO:0005829">
    <property type="term" value="C:cytosol"/>
    <property type="evidence" value="ECO:0007669"/>
    <property type="project" value="TreeGrafter"/>
</dbReference>
<dbReference type="EMBL" id="JAELXN010000006">
    <property type="protein sequence ID" value="MBJ6594481.1"/>
    <property type="molecule type" value="Genomic_DNA"/>
</dbReference>
<dbReference type="RefSeq" id="WP_199027121.1">
    <property type="nucleotide sequence ID" value="NZ_JAELXN010000006.1"/>
</dbReference>
<evidence type="ECO:0000256" key="1">
    <source>
        <dbReference type="ARBA" id="ARBA00023239"/>
    </source>
</evidence>
<dbReference type="InterPro" id="IPR032465">
    <property type="entry name" value="ACMSD"/>
</dbReference>
<dbReference type="GO" id="GO:0016831">
    <property type="term" value="F:carboxy-lyase activity"/>
    <property type="evidence" value="ECO:0007669"/>
    <property type="project" value="InterPro"/>
</dbReference>
<dbReference type="SUPFAM" id="SSF51556">
    <property type="entry name" value="Metallo-dependent hydrolases"/>
    <property type="match status" value="1"/>
</dbReference>
<keyword evidence="1" id="KW-0456">Lyase</keyword>
<name>A0A8I1FWU9_ENTAS</name>
<dbReference type="InterPro" id="IPR006680">
    <property type="entry name" value="Amidohydro-rel"/>
</dbReference>
<dbReference type="InterPro" id="IPR032466">
    <property type="entry name" value="Metal_Hydrolase"/>
</dbReference>
<evidence type="ECO:0000313" key="4">
    <source>
        <dbReference type="Proteomes" id="UP000641429"/>
    </source>
</evidence>
<dbReference type="AlphaFoldDB" id="A0A8I1FWU9"/>
<comment type="caution">
    <text evidence="3">The sequence shown here is derived from an EMBL/GenBank/DDBJ whole genome shotgun (WGS) entry which is preliminary data.</text>
</comment>
<sequence length="344" mass="38361">MKIICLEEHYLDSELGRACMPVALEQAPFLGDWGKTVADGHNPDRSRPQIEKNALINAKGADLGNRRLRDMDEAGITMQILSMGGFPQLAPEDEAVTLNMAANDRLAGAVRNHPDRFAAFATLPWAQPKDAENELVRAVEKLGFIGALLNGRPSSCFLDNPDYDSLLSRFNKLDVPLYLHPGLPFKSVQQAYFTGFSAEVNARLSMFGWGWHHEAGIHLLRLMLSGAFDKYPNLQVISGHWGEMLPFWLQRLDDSLPLAATGLSRTLTRTFQEHVYVTPSGMLSLPHFQFIYALMGAERILFSVDYPYQTLDGVKTFIDSLPVNKAEKEAIAFRNAERLLGITA</sequence>
<accession>A0A8I1FWU9</accession>
<reference evidence="3" key="1">
    <citation type="submission" date="2020-12" db="EMBL/GenBank/DDBJ databases">
        <title>Molecular epidemiology of VIM- metallo-b-lactamase-producing Enterobacter cloacae complex isolated in France between 2015 and 2018.</title>
        <authorList>
            <person name="Emeraud C."/>
            <person name="Petit C."/>
            <person name="Bonnin R."/>
            <person name="Naas T."/>
            <person name="Dortet L."/>
        </authorList>
    </citation>
    <scope>NUCLEOTIDE SEQUENCE</scope>
    <source>
        <strain evidence="3">170C2</strain>
    </source>
</reference>
<feature type="domain" description="Amidohydrolase-related" evidence="2">
    <location>
        <begin position="67"/>
        <end position="342"/>
    </location>
</feature>
<dbReference type="GO" id="GO:0019748">
    <property type="term" value="P:secondary metabolic process"/>
    <property type="evidence" value="ECO:0007669"/>
    <property type="project" value="TreeGrafter"/>
</dbReference>
<organism evidence="3 4">
    <name type="scientific">Enterobacter asburiae</name>
    <dbReference type="NCBI Taxonomy" id="61645"/>
    <lineage>
        <taxon>Bacteria</taxon>
        <taxon>Pseudomonadati</taxon>
        <taxon>Pseudomonadota</taxon>
        <taxon>Gammaproteobacteria</taxon>
        <taxon>Enterobacterales</taxon>
        <taxon>Enterobacteriaceae</taxon>
        <taxon>Enterobacter</taxon>
        <taxon>Enterobacter cloacae complex</taxon>
    </lineage>
</organism>
<gene>
    <name evidence="3" type="ORF">JGT27_02080</name>
</gene>
<dbReference type="Pfam" id="PF04909">
    <property type="entry name" value="Amidohydro_2"/>
    <property type="match status" value="1"/>
</dbReference>
<proteinExistence type="predicted"/>
<evidence type="ECO:0000313" key="3">
    <source>
        <dbReference type="EMBL" id="MBJ6594481.1"/>
    </source>
</evidence>
<keyword evidence="3" id="KW-0378">Hydrolase</keyword>